<accession>A0ABT6MIC0</accession>
<organism evidence="2 3">
    <name type="scientific">Prescottella agglutinans</name>
    <dbReference type="NCBI Taxonomy" id="1644129"/>
    <lineage>
        <taxon>Bacteria</taxon>
        <taxon>Bacillati</taxon>
        <taxon>Actinomycetota</taxon>
        <taxon>Actinomycetes</taxon>
        <taxon>Mycobacteriales</taxon>
        <taxon>Nocardiaceae</taxon>
        <taxon>Prescottella</taxon>
    </lineage>
</organism>
<gene>
    <name evidence="2" type="ORF">M2280_005318</name>
</gene>
<keyword evidence="1" id="KW-0812">Transmembrane</keyword>
<feature type="transmembrane region" description="Helical" evidence="1">
    <location>
        <begin position="112"/>
        <end position="131"/>
    </location>
</feature>
<sequence>MRRLADAARIARTAFWWDLPEALTQPRKVPFQNREASLFTSSLNPRQYEKFHGAFLAMCGVAVFSGIALLASALFEHAKGVDGAVTMFALSVGVVSAGVLETLSRRRRGTGLPIALLIASFALTTAGVWLLTDLIPR</sequence>
<comment type="caution">
    <text evidence="2">The sequence shown here is derived from an EMBL/GenBank/DDBJ whole genome shotgun (WGS) entry which is preliminary data.</text>
</comment>
<feature type="transmembrane region" description="Helical" evidence="1">
    <location>
        <begin position="81"/>
        <end position="100"/>
    </location>
</feature>
<keyword evidence="1" id="KW-1133">Transmembrane helix</keyword>
<protein>
    <submittedName>
        <fullName evidence="2">Presenilin-like A22 family membrane protease</fullName>
    </submittedName>
</protein>
<dbReference type="EMBL" id="JARXVC010000017">
    <property type="protein sequence ID" value="MDH6284067.1"/>
    <property type="molecule type" value="Genomic_DNA"/>
</dbReference>
<proteinExistence type="predicted"/>
<name>A0ABT6MIC0_9NOCA</name>
<dbReference type="Proteomes" id="UP001160334">
    <property type="component" value="Unassembled WGS sequence"/>
</dbReference>
<keyword evidence="3" id="KW-1185">Reference proteome</keyword>
<reference evidence="2 3" key="1">
    <citation type="submission" date="2023-04" db="EMBL/GenBank/DDBJ databases">
        <title>Forest soil microbial communities from Buena Vista Peninsula, Colon Province, Panama.</title>
        <authorList>
            <person name="Bouskill N."/>
        </authorList>
    </citation>
    <scope>NUCLEOTIDE SEQUENCE [LARGE SCALE GENOMIC DNA]</scope>
    <source>
        <strain evidence="2 3">CFH S0262</strain>
    </source>
</reference>
<evidence type="ECO:0000256" key="1">
    <source>
        <dbReference type="SAM" id="Phobius"/>
    </source>
</evidence>
<evidence type="ECO:0000313" key="2">
    <source>
        <dbReference type="EMBL" id="MDH6284067.1"/>
    </source>
</evidence>
<feature type="transmembrane region" description="Helical" evidence="1">
    <location>
        <begin position="54"/>
        <end position="75"/>
    </location>
</feature>
<evidence type="ECO:0000313" key="3">
    <source>
        <dbReference type="Proteomes" id="UP001160334"/>
    </source>
</evidence>
<keyword evidence="1" id="KW-0472">Membrane</keyword>